<evidence type="ECO:0000313" key="11">
    <source>
        <dbReference type="EMBL" id="TWI05977.1"/>
    </source>
</evidence>
<dbReference type="EMBL" id="VLKN01000001">
    <property type="protein sequence ID" value="TWI05977.1"/>
    <property type="molecule type" value="Genomic_DNA"/>
</dbReference>
<dbReference type="PROSITE" id="PS50929">
    <property type="entry name" value="ABC_TM1F"/>
    <property type="match status" value="1"/>
</dbReference>
<comment type="subcellular location">
    <subcellularLocation>
        <location evidence="1">Cell membrane</location>
        <topology evidence="1">Multi-pass membrane protein</topology>
    </subcellularLocation>
</comment>
<dbReference type="InterPro" id="IPR003439">
    <property type="entry name" value="ABC_transporter-like_ATP-bd"/>
</dbReference>
<dbReference type="SMART" id="SM00382">
    <property type="entry name" value="AAA"/>
    <property type="match status" value="1"/>
</dbReference>
<keyword evidence="12" id="KW-1185">Reference proteome</keyword>
<comment type="caution">
    <text evidence="11">The sequence shown here is derived from an EMBL/GenBank/DDBJ whole genome shotgun (WGS) entry which is preliminary data.</text>
</comment>
<dbReference type="Gene3D" id="3.40.50.300">
    <property type="entry name" value="P-loop containing nucleotide triphosphate hydrolases"/>
    <property type="match status" value="1"/>
</dbReference>
<dbReference type="InterPro" id="IPR039421">
    <property type="entry name" value="Type_1_exporter"/>
</dbReference>
<evidence type="ECO:0000256" key="7">
    <source>
        <dbReference type="ARBA" id="ARBA00023136"/>
    </source>
</evidence>
<keyword evidence="5 11" id="KW-0067">ATP-binding</keyword>
<dbReference type="Proteomes" id="UP000315167">
    <property type="component" value="Unassembled WGS sequence"/>
</dbReference>
<evidence type="ECO:0000256" key="3">
    <source>
        <dbReference type="ARBA" id="ARBA00022692"/>
    </source>
</evidence>
<evidence type="ECO:0000256" key="2">
    <source>
        <dbReference type="ARBA" id="ARBA00022448"/>
    </source>
</evidence>
<dbReference type="Gene3D" id="1.20.1560.10">
    <property type="entry name" value="ABC transporter type 1, transmembrane domain"/>
    <property type="match status" value="1"/>
</dbReference>
<evidence type="ECO:0000313" key="12">
    <source>
        <dbReference type="Proteomes" id="UP000315167"/>
    </source>
</evidence>
<keyword evidence="2" id="KW-0813">Transport</keyword>
<dbReference type="InterPro" id="IPR003593">
    <property type="entry name" value="AAA+_ATPase"/>
</dbReference>
<evidence type="ECO:0000256" key="1">
    <source>
        <dbReference type="ARBA" id="ARBA00004651"/>
    </source>
</evidence>
<feature type="transmembrane region" description="Helical" evidence="8">
    <location>
        <begin position="276"/>
        <end position="296"/>
    </location>
</feature>
<feature type="domain" description="ABC transmembrane type-1" evidence="10">
    <location>
        <begin position="54"/>
        <end position="338"/>
    </location>
</feature>
<dbReference type="OrthoDB" id="9806127at2"/>
<dbReference type="CDD" id="cd18582">
    <property type="entry name" value="ABC_6TM_ATM1_ABCB7"/>
    <property type="match status" value="1"/>
</dbReference>
<feature type="domain" description="ABC transporter" evidence="9">
    <location>
        <begin position="372"/>
        <end position="616"/>
    </location>
</feature>
<dbReference type="SUPFAM" id="SSF90123">
    <property type="entry name" value="ABC transporter transmembrane region"/>
    <property type="match status" value="1"/>
</dbReference>
<proteinExistence type="predicted"/>
<dbReference type="Pfam" id="PF00005">
    <property type="entry name" value="ABC_tran"/>
    <property type="match status" value="1"/>
</dbReference>
<dbReference type="FunFam" id="3.40.50.300:FF:000287">
    <property type="entry name" value="Multidrug ABC transporter ATP-binding protein"/>
    <property type="match status" value="1"/>
</dbReference>
<dbReference type="PROSITE" id="PS50893">
    <property type="entry name" value="ABC_TRANSPORTER_2"/>
    <property type="match status" value="1"/>
</dbReference>
<keyword evidence="7 8" id="KW-0472">Membrane</keyword>
<dbReference type="GO" id="GO:0140359">
    <property type="term" value="F:ABC-type transporter activity"/>
    <property type="evidence" value="ECO:0007669"/>
    <property type="project" value="InterPro"/>
</dbReference>
<dbReference type="GO" id="GO:0005524">
    <property type="term" value="F:ATP binding"/>
    <property type="evidence" value="ECO:0007669"/>
    <property type="project" value="UniProtKB-KW"/>
</dbReference>
<feature type="transmembrane region" description="Helical" evidence="8">
    <location>
        <begin position="195"/>
        <end position="213"/>
    </location>
</feature>
<dbReference type="SUPFAM" id="SSF52540">
    <property type="entry name" value="P-loop containing nucleoside triphosphate hydrolases"/>
    <property type="match status" value="1"/>
</dbReference>
<dbReference type="InterPro" id="IPR027417">
    <property type="entry name" value="P-loop_NTPase"/>
</dbReference>
<protein>
    <submittedName>
        <fullName evidence="11">ATP-binding cassette subfamily B protein</fullName>
    </submittedName>
</protein>
<dbReference type="PROSITE" id="PS00211">
    <property type="entry name" value="ABC_TRANSPORTER_1"/>
    <property type="match status" value="1"/>
</dbReference>
<dbReference type="InterPro" id="IPR036640">
    <property type="entry name" value="ABC1_TM_sf"/>
</dbReference>
<accession>A0A562LEB1</accession>
<evidence type="ECO:0000256" key="6">
    <source>
        <dbReference type="ARBA" id="ARBA00022989"/>
    </source>
</evidence>
<evidence type="ECO:0000259" key="10">
    <source>
        <dbReference type="PROSITE" id="PS50929"/>
    </source>
</evidence>
<dbReference type="PANTHER" id="PTHR24221:SF402">
    <property type="entry name" value="IRON-SULFUR CLUSTERS TRANSPORTER ABCB7, MITOCHONDRIAL"/>
    <property type="match status" value="1"/>
</dbReference>
<evidence type="ECO:0000256" key="5">
    <source>
        <dbReference type="ARBA" id="ARBA00022840"/>
    </source>
</evidence>
<dbReference type="AlphaFoldDB" id="A0A562LEB1"/>
<feature type="transmembrane region" description="Helical" evidence="8">
    <location>
        <begin position="53"/>
        <end position="74"/>
    </location>
</feature>
<feature type="transmembrane region" description="Helical" evidence="8">
    <location>
        <begin position="302"/>
        <end position="324"/>
    </location>
</feature>
<evidence type="ECO:0000256" key="4">
    <source>
        <dbReference type="ARBA" id="ARBA00022741"/>
    </source>
</evidence>
<evidence type="ECO:0000259" key="9">
    <source>
        <dbReference type="PROSITE" id="PS50893"/>
    </source>
</evidence>
<organism evidence="11 12">
    <name type="scientific">Luteimonas cucumeris</name>
    <dbReference type="NCBI Taxonomy" id="985012"/>
    <lineage>
        <taxon>Bacteria</taxon>
        <taxon>Pseudomonadati</taxon>
        <taxon>Pseudomonadota</taxon>
        <taxon>Gammaproteobacteria</taxon>
        <taxon>Lysobacterales</taxon>
        <taxon>Lysobacteraceae</taxon>
        <taxon>Luteimonas</taxon>
    </lineage>
</organism>
<dbReference type="InterPro" id="IPR017871">
    <property type="entry name" value="ABC_transporter-like_CS"/>
</dbReference>
<evidence type="ECO:0000256" key="8">
    <source>
        <dbReference type="SAM" id="Phobius"/>
    </source>
</evidence>
<dbReference type="PANTHER" id="PTHR24221">
    <property type="entry name" value="ATP-BINDING CASSETTE SUB-FAMILY B"/>
    <property type="match status" value="1"/>
</dbReference>
<keyword evidence="4" id="KW-0547">Nucleotide-binding</keyword>
<feature type="transmembrane region" description="Helical" evidence="8">
    <location>
        <begin position="168"/>
        <end position="189"/>
    </location>
</feature>
<sequence>MSVAMTDPVPTAPDAAHDASIGSAPVARAATARGEWQVIRDLLPFLKPYSGRIALALALVIAGKLANLTVPLVLKQLIDDLNVEPSLLVLPVALLVAYGASRLSVTLFTELRQVVFARVMARVSRRVTLQVFRHLHALSLKFHLARRTGGVARDVERGGTAISDLLDWTLYTILPTALEVLLVTAVLVWLYDWGFAAITLGTLAAYILFTFSVTEWRTRYYRAAVEADTHANERAVDSLLNYETVKYFGNEEHEARRYDDNLVRLENAQVMSRKTLAVLNLGQTAIVALGVTAMMWRAAAGVVAGSMTIGDLVLVNAYLLQLSAPLNLLGMMYREVKQAFTNLERLFGLLDERQDVQDRDGAVPLRVSRPRVAFESVRFAYDARREILRDVSFEIAPGGTVAVVGHSGSGKSTLARLLYRFYDVDAGRIVITDGEDTAHDGTGYDIRDYSQASVRGAIAIVPQDTVLFNDTIYYNILYGRPAASRAEVEQAARAAHIHELIVSLPDGYESEVGERGLKLSGGEKQRVAIARALLKNPAILIFDEATSALDSKSEKAIQAELDRIAIGRTTLVIAHRLSTVMDADEILVMDAGRIVERGSHAQLLARGGHYAQMWRLQQQESRAEALAGPQPA</sequence>
<keyword evidence="3 8" id="KW-0812">Transmembrane</keyword>
<dbReference type="GO" id="GO:0005886">
    <property type="term" value="C:plasma membrane"/>
    <property type="evidence" value="ECO:0007669"/>
    <property type="project" value="UniProtKB-SubCell"/>
</dbReference>
<dbReference type="GO" id="GO:0006879">
    <property type="term" value="P:intracellular iron ion homeostasis"/>
    <property type="evidence" value="ECO:0007669"/>
    <property type="project" value="TreeGrafter"/>
</dbReference>
<keyword evidence="6 8" id="KW-1133">Transmembrane helix</keyword>
<dbReference type="InterPro" id="IPR011527">
    <property type="entry name" value="ABC1_TM_dom"/>
</dbReference>
<gene>
    <name evidence="11" type="ORF">IP90_00239</name>
</gene>
<reference evidence="11 12" key="1">
    <citation type="journal article" date="2015" name="Stand. Genomic Sci.">
        <title>Genomic Encyclopedia of Bacterial and Archaeal Type Strains, Phase III: the genomes of soil and plant-associated and newly described type strains.</title>
        <authorList>
            <person name="Whitman W.B."/>
            <person name="Woyke T."/>
            <person name="Klenk H.P."/>
            <person name="Zhou Y."/>
            <person name="Lilburn T.G."/>
            <person name="Beck B.J."/>
            <person name="De Vos P."/>
            <person name="Vandamme P."/>
            <person name="Eisen J.A."/>
            <person name="Garrity G."/>
            <person name="Hugenholtz P."/>
            <person name="Kyrpides N.C."/>
        </authorList>
    </citation>
    <scope>NUCLEOTIDE SEQUENCE [LARGE SCALE GENOMIC DNA]</scope>
    <source>
        <strain evidence="11 12">CGMCC 1.10821</strain>
    </source>
</reference>
<name>A0A562LEB1_9GAMM</name>
<dbReference type="Pfam" id="PF00664">
    <property type="entry name" value="ABC_membrane"/>
    <property type="match status" value="1"/>
</dbReference>
<dbReference type="GO" id="GO:0016887">
    <property type="term" value="F:ATP hydrolysis activity"/>
    <property type="evidence" value="ECO:0007669"/>
    <property type="project" value="InterPro"/>
</dbReference>